<evidence type="ECO:0000256" key="2">
    <source>
        <dbReference type="ARBA" id="ARBA00023002"/>
    </source>
</evidence>
<dbReference type="CDD" id="cd18127">
    <property type="entry name" value="GAPDH_II_C"/>
    <property type="match status" value="1"/>
</dbReference>
<proteinExistence type="inferred from homology"/>
<name>V2Y6W7_9FIRM</name>
<evidence type="ECO:0000256" key="5">
    <source>
        <dbReference type="PIRSR" id="PIRSR000149-3"/>
    </source>
</evidence>
<evidence type="ECO:0000256" key="4">
    <source>
        <dbReference type="PIRSR" id="PIRSR000149-1"/>
    </source>
</evidence>
<dbReference type="GO" id="GO:0051287">
    <property type="term" value="F:NAD binding"/>
    <property type="evidence" value="ECO:0007669"/>
    <property type="project" value="InterPro"/>
</dbReference>
<dbReference type="AlphaFoldDB" id="V2Y6W7"/>
<dbReference type="GO" id="GO:0050661">
    <property type="term" value="F:NADP binding"/>
    <property type="evidence" value="ECO:0007669"/>
    <property type="project" value="InterPro"/>
</dbReference>
<keyword evidence="1" id="KW-0521">NADP</keyword>
<dbReference type="GO" id="GO:0016620">
    <property type="term" value="F:oxidoreductase activity, acting on the aldehyde or oxo group of donors, NAD or NADP as acceptor"/>
    <property type="evidence" value="ECO:0007669"/>
    <property type="project" value="InterPro"/>
</dbReference>
<accession>V2Y6W7</accession>
<organism evidence="7 8">
    <name type="scientific">Catonella morbi ATCC 51271</name>
    <dbReference type="NCBI Taxonomy" id="592026"/>
    <lineage>
        <taxon>Bacteria</taxon>
        <taxon>Bacillati</taxon>
        <taxon>Bacillota</taxon>
        <taxon>Clostridia</taxon>
        <taxon>Lachnospirales</taxon>
        <taxon>Lachnospiraceae</taxon>
        <taxon>Catonella</taxon>
    </lineage>
</organism>
<dbReference type="GO" id="GO:0005737">
    <property type="term" value="C:cytoplasm"/>
    <property type="evidence" value="ECO:0007669"/>
    <property type="project" value="InterPro"/>
</dbReference>
<dbReference type="InterPro" id="IPR020828">
    <property type="entry name" value="GlycerAld_3-P_DH_NAD(P)-bd"/>
</dbReference>
<dbReference type="SUPFAM" id="SSF55347">
    <property type="entry name" value="Glyceraldehyde-3-phosphate dehydrogenase-like, C-terminal domain"/>
    <property type="match status" value="1"/>
</dbReference>
<keyword evidence="8" id="KW-1185">Reference proteome</keyword>
<dbReference type="SMART" id="SM00846">
    <property type="entry name" value="Gp_dh_N"/>
    <property type="match status" value="1"/>
</dbReference>
<keyword evidence="2" id="KW-0560">Oxidoreductase</keyword>
<dbReference type="Pfam" id="PF02800">
    <property type="entry name" value="Gp_dh_C"/>
    <property type="match status" value="1"/>
</dbReference>
<dbReference type="HOGENOM" id="CLU_069533_0_0_9"/>
<evidence type="ECO:0000256" key="1">
    <source>
        <dbReference type="ARBA" id="ARBA00022857"/>
    </source>
</evidence>
<evidence type="ECO:0000259" key="6">
    <source>
        <dbReference type="SMART" id="SM00846"/>
    </source>
</evidence>
<keyword evidence="3 5" id="KW-0520">NAD</keyword>
<dbReference type="PIRSF" id="PIRSF000149">
    <property type="entry name" value="GAP_DH"/>
    <property type="match status" value="1"/>
</dbReference>
<dbReference type="InterPro" id="IPR036291">
    <property type="entry name" value="NAD(P)-bd_dom_sf"/>
</dbReference>
<dbReference type="InterPro" id="IPR000846">
    <property type="entry name" value="DapB_N"/>
</dbReference>
<dbReference type="SUPFAM" id="SSF51735">
    <property type="entry name" value="NAD(P)-binding Rossmann-fold domains"/>
    <property type="match status" value="1"/>
</dbReference>
<dbReference type="InterPro" id="IPR020831">
    <property type="entry name" value="GlycerAld/Erythrose_P_DH"/>
</dbReference>
<evidence type="ECO:0000313" key="7">
    <source>
        <dbReference type="EMBL" id="ESL03842.1"/>
    </source>
</evidence>
<dbReference type="EMBL" id="ACIL03000007">
    <property type="protein sequence ID" value="ESL03842.1"/>
    <property type="molecule type" value="Genomic_DNA"/>
</dbReference>
<dbReference type="STRING" id="592026.GCWU0000282_001009"/>
<reference evidence="7 8" key="1">
    <citation type="submission" date="2013-06" db="EMBL/GenBank/DDBJ databases">
        <authorList>
            <person name="Weinstock G."/>
            <person name="Sodergren E."/>
            <person name="Clifton S."/>
            <person name="Fulton L."/>
            <person name="Fulton B."/>
            <person name="Courtney L."/>
            <person name="Fronick C."/>
            <person name="Harrison M."/>
            <person name="Strong C."/>
            <person name="Farmer C."/>
            <person name="Delahaunty K."/>
            <person name="Markovic C."/>
            <person name="Hall O."/>
            <person name="Minx P."/>
            <person name="Tomlinson C."/>
            <person name="Mitreva M."/>
            <person name="Nelson J."/>
            <person name="Hou S."/>
            <person name="Wollam A."/>
            <person name="Pepin K.H."/>
            <person name="Johnson M."/>
            <person name="Bhonagiri V."/>
            <person name="Nash W.E."/>
            <person name="Warren W."/>
            <person name="Chinwalla A."/>
            <person name="Mardis E.R."/>
            <person name="Wilson R.K."/>
        </authorList>
    </citation>
    <scope>NUCLEOTIDE SEQUENCE [LARGE SCALE GENOMIC DNA]</scope>
    <source>
        <strain evidence="7 8">ATCC 51271</strain>
    </source>
</reference>
<gene>
    <name evidence="7" type="ORF">GCWU0000282_001009</name>
</gene>
<dbReference type="GO" id="GO:0009089">
    <property type="term" value="P:lysine biosynthetic process via diaminopimelate"/>
    <property type="evidence" value="ECO:0007669"/>
    <property type="project" value="InterPro"/>
</dbReference>
<evidence type="ECO:0000313" key="8">
    <source>
        <dbReference type="Proteomes" id="UP000018227"/>
    </source>
</evidence>
<dbReference type="InterPro" id="IPR020829">
    <property type="entry name" value="GlycerAld_3-P_DH_cat"/>
</dbReference>
<feature type="binding site" evidence="5">
    <location>
        <position position="53"/>
    </location>
    <ligand>
        <name>NAD(+)</name>
        <dbReference type="ChEBI" id="CHEBI:57540"/>
    </ligand>
</feature>
<dbReference type="CDD" id="cd02278">
    <property type="entry name" value="GAPDH_II_N"/>
    <property type="match status" value="1"/>
</dbReference>
<dbReference type="GO" id="GO:0008839">
    <property type="term" value="F:4-hydroxy-tetrahydrodipicolinate reductase"/>
    <property type="evidence" value="ECO:0007669"/>
    <property type="project" value="InterPro"/>
</dbReference>
<dbReference type="eggNOG" id="COG0057">
    <property type="taxonomic scope" value="Bacteria"/>
</dbReference>
<dbReference type="Proteomes" id="UP000018227">
    <property type="component" value="Unassembled WGS sequence"/>
</dbReference>
<dbReference type="Gene3D" id="3.30.360.10">
    <property type="entry name" value="Dihydrodipicolinate Reductase, domain 2"/>
    <property type="match status" value="1"/>
</dbReference>
<protein>
    <submittedName>
        <fullName evidence="7">Glyceraldehyde-3-phosphate dehydrogenase, type II</fullName>
    </submittedName>
</protein>
<dbReference type="HAMAP" id="MF_00559">
    <property type="entry name" value="G3P_dehdrog_arch"/>
    <property type="match status" value="1"/>
</dbReference>
<dbReference type="InterPro" id="IPR006436">
    <property type="entry name" value="Glyceraldehyde-3-P_DH_2_arc"/>
</dbReference>
<sequence>MKKDKRPFEVTKNKGGCFMTKVRVGVAGYGTIGQRLADGVAMQEDMELVGVVDFAPTLAIRALYEKGMPYDLYMAEGAERSSFEEIGIPVKGTINDLIDKVDIMLDASPAGVGAKNKELYIKEGIKAIFQGGEKNEVADVFFHGYANYEKGIGKDYLKLTSCNTTGLIRAADCLDRAFGVDNIAITIIRRVADPGDYHRGLTDALRIDKAPSHQAVDLMTIMPHIRATGILVHTPVTYGHIITCVVHGKSKIEKKSALAEFEKHPRIRVVTTDEGFLGNASFFKYGRDLGHCRGDNYEIGLWADSIVEIGDDIMFAINIPQEAVTIPETIDGIRAAMNMQLNMEDATSLTNKYLGIGRFKGMFKKGKC</sequence>
<keyword evidence="5" id="KW-0547">Nucleotide-binding</keyword>
<feature type="active site" description="Nucleophile" evidence="4">
    <location>
        <position position="162"/>
    </location>
</feature>
<dbReference type="Gene3D" id="3.40.50.720">
    <property type="entry name" value="NAD(P)-binding Rossmann-like Domain"/>
    <property type="match status" value="1"/>
</dbReference>
<dbReference type="NCBIfam" id="NF003251">
    <property type="entry name" value="PRK04207.1"/>
    <property type="match status" value="1"/>
</dbReference>
<dbReference type="Pfam" id="PF01113">
    <property type="entry name" value="DapB_N"/>
    <property type="match status" value="1"/>
</dbReference>
<feature type="domain" description="Glyceraldehyde 3-phosphate dehydrogenase NAD(P) binding" evidence="6">
    <location>
        <begin position="22"/>
        <end position="162"/>
    </location>
</feature>
<dbReference type="GO" id="GO:0006096">
    <property type="term" value="P:glycolytic process"/>
    <property type="evidence" value="ECO:0007669"/>
    <property type="project" value="InterPro"/>
</dbReference>
<comment type="caution">
    <text evidence="7">The sequence shown here is derived from an EMBL/GenBank/DDBJ whole genome shotgun (WGS) entry which is preliminary data.</text>
</comment>
<dbReference type="NCBIfam" id="TIGR01546">
    <property type="entry name" value="GAPDH-II_archae"/>
    <property type="match status" value="1"/>
</dbReference>
<evidence type="ECO:0000256" key="3">
    <source>
        <dbReference type="ARBA" id="ARBA00023027"/>
    </source>
</evidence>